<keyword evidence="2" id="KW-0472">Membrane</keyword>
<name>A0A561UHT2_9ACTN</name>
<feature type="chain" id="PRO_5021793991" description="LPXTG-motif cell wall-anchored protein" evidence="3">
    <location>
        <begin position="34"/>
        <end position="441"/>
    </location>
</feature>
<feature type="compositionally biased region" description="Low complexity" evidence="1">
    <location>
        <begin position="377"/>
        <end position="401"/>
    </location>
</feature>
<gene>
    <name evidence="4" type="ORF">FHX73_112747</name>
</gene>
<proteinExistence type="predicted"/>
<feature type="region of interest" description="Disordered" evidence="1">
    <location>
        <begin position="377"/>
        <end position="410"/>
    </location>
</feature>
<dbReference type="AlphaFoldDB" id="A0A561UHT2"/>
<dbReference type="RefSeq" id="WP_145905270.1">
    <property type="nucleotide sequence ID" value="NZ_VIWT01000001.1"/>
</dbReference>
<dbReference type="OrthoDB" id="4130845at2"/>
<evidence type="ECO:0000256" key="3">
    <source>
        <dbReference type="SAM" id="SignalP"/>
    </source>
</evidence>
<dbReference type="Proteomes" id="UP000317940">
    <property type="component" value="Unassembled WGS sequence"/>
</dbReference>
<reference evidence="4 5" key="1">
    <citation type="submission" date="2019-06" db="EMBL/GenBank/DDBJ databases">
        <title>Sequencing the genomes of 1000 actinobacteria strains.</title>
        <authorList>
            <person name="Klenk H.-P."/>
        </authorList>
    </citation>
    <scope>NUCLEOTIDE SEQUENCE [LARGE SCALE GENOMIC DNA]</scope>
    <source>
        <strain evidence="4 5">DSM 44826</strain>
    </source>
</reference>
<keyword evidence="3" id="KW-0732">Signal</keyword>
<feature type="transmembrane region" description="Helical" evidence="2">
    <location>
        <begin position="415"/>
        <end position="432"/>
    </location>
</feature>
<evidence type="ECO:0000256" key="1">
    <source>
        <dbReference type="SAM" id="MobiDB-lite"/>
    </source>
</evidence>
<accession>A0A561UHT2</accession>
<keyword evidence="2" id="KW-0812">Transmembrane</keyword>
<evidence type="ECO:0008006" key="6">
    <source>
        <dbReference type="Google" id="ProtNLM"/>
    </source>
</evidence>
<organism evidence="4 5">
    <name type="scientific">Kitasatospora viridis</name>
    <dbReference type="NCBI Taxonomy" id="281105"/>
    <lineage>
        <taxon>Bacteria</taxon>
        <taxon>Bacillati</taxon>
        <taxon>Actinomycetota</taxon>
        <taxon>Actinomycetes</taxon>
        <taxon>Kitasatosporales</taxon>
        <taxon>Streptomycetaceae</taxon>
        <taxon>Kitasatospora</taxon>
    </lineage>
</organism>
<evidence type="ECO:0000313" key="4">
    <source>
        <dbReference type="EMBL" id="TWF98917.1"/>
    </source>
</evidence>
<dbReference type="EMBL" id="VIWT01000001">
    <property type="protein sequence ID" value="TWF98917.1"/>
    <property type="molecule type" value="Genomic_DNA"/>
</dbReference>
<keyword evidence="2" id="KW-1133">Transmembrane helix</keyword>
<evidence type="ECO:0000313" key="5">
    <source>
        <dbReference type="Proteomes" id="UP000317940"/>
    </source>
</evidence>
<feature type="signal peptide" evidence="3">
    <location>
        <begin position="1"/>
        <end position="33"/>
    </location>
</feature>
<evidence type="ECO:0000256" key="2">
    <source>
        <dbReference type="SAM" id="Phobius"/>
    </source>
</evidence>
<keyword evidence="5" id="KW-1185">Reference proteome</keyword>
<comment type="caution">
    <text evidence="4">The sequence shown here is derived from an EMBL/GenBank/DDBJ whole genome shotgun (WGS) entry which is preliminary data.</text>
</comment>
<sequence length="441" mass="44093">MSARSFARRSRLLSATALVAAGVAALAPTAAFADTPAAAAPSDAKPLTATLSAPSTITPLVRGGSGESMTLSVTNNSDQAQPFHPAIVATATGSPLTMGTYTFNAAAIDAPPSWGGAFNGKVNGGYVLPQNAMADVPFNVPAHQTYTWSVSFGAEENFPADDTAVAFTLTNDANDSTNLGTVTFPIAEGATKPLTAKLSASAPITPLVRGGDAESMTLSVTNDSDLSLPFHPLVVATPTGSPLTMGSYTFSAAAVDAPPSWGSGYQGNVTGGYVLPQNAMASTPFDVPAHQTYTWTVSFGAENTLPADDTAVTFTLTDDANHSADLGTVSFPVAAAQTGSAPAKSTSAKGQSGTAAKPAAAAVALSAPVAAPVADTNTTTQANNTTATTPTTTTDTATTPQKLAYTGGGTDSTPLIAAGATLVALGAGAVVYSQRRRAAKI</sequence>
<protein>
    <recommendedName>
        <fullName evidence="6">LPXTG-motif cell wall-anchored protein</fullName>
    </recommendedName>
</protein>
<dbReference type="InterPro" id="IPR006311">
    <property type="entry name" value="TAT_signal"/>
</dbReference>
<dbReference type="PROSITE" id="PS51318">
    <property type="entry name" value="TAT"/>
    <property type="match status" value="1"/>
</dbReference>